<keyword evidence="5" id="KW-0677">Repeat</keyword>
<feature type="region of interest" description="Disordered" evidence="12">
    <location>
        <begin position="717"/>
        <end position="810"/>
    </location>
</feature>
<reference evidence="15" key="1">
    <citation type="submission" date="2019-06" db="EMBL/GenBank/DDBJ databases">
        <authorList>
            <consortium name="Wellcome Sanger Institute Data Sharing"/>
        </authorList>
    </citation>
    <scope>NUCLEOTIDE SEQUENCE [LARGE SCALE GENOMIC DNA]</scope>
</reference>
<evidence type="ECO:0000259" key="14">
    <source>
        <dbReference type="PROSITE" id="PS01180"/>
    </source>
</evidence>
<dbReference type="InterPro" id="IPR002172">
    <property type="entry name" value="LDrepeatLR_classA_rpt"/>
</dbReference>
<evidence type="ECO:0000256" key="6">
    <source>
        <dbReference type="ARBA" id="ARBA00022989"/>
    </source>
</evidence>
<reference evidence="15" key="3">
    <citation type="submission" date="2025-09" db="UniProtKB">
        <authorList>
            <consortium name="Ensembl"/>
        </authorList>
    </citation>
    <scope>IDENTIFICATION</scope>
</reference>
<dbReference type="FunCoup" id="A0A672ZS06">
    <property type="interactions" value="802"/>
</dbReference>
<accession>A0A672ZS06</accession>
<comment type="similarity">
    <text evidence="2">Belongs to the LDLR family.</text>
</comment>
<dbReference type="InterPro" id="IPR036055">
    <property type="entry name" value="LDL_receptor-like_sf"/>
</dbReference>
<feature type="chain" id="PRO_5025644563" evidence="13">
    <location>
        <begin position="18"/>
        <end position="810"/>
    </location>
</feature>
<dbReference type="Ensembl" id="ENSSORT00005020229.1">
    <property type="protein sequence ID" value="ENSSORP00005019669.1"/>
    <property type="gene ID" value="ENSSORG00005009643.1"/>
</dbReference>
<evidence type="ECO:0000256" key="7">
    <source>
        <dbReference type="ARBA" id="ARBA00023136"/>
    </source>
</evidence>
<dbReference type="PROSITE" id="PS01180">
    <property type="entry name" value="CUB"/>
    <property type="match status" value="1"/>
</dbReference>
<evidence type="ECO:0000256" key="9">
    <source>
        <dbReference type="ARBA" id="ARBA00023176"/>
    </source>
</evidence>
<feature type="region of interest" description="Disordered" evidence="12">
    <location>
        <begin position="632"/>
        <end position="694"/>
    </location>
</feature>
<dbReference type="InParanoid" id="A0A672ZS06"/>
<dbReference type="PRINTS" id="PR00261">
    <property type="entry name" value="LDLRECEPTOR"/>
</dbReference>
<reference evidence="15" key="2">
    <citation type="submission" date="2025-08" db="UniProtKB">
        <authorList>
            <consortium name="Ensembl"/>
        </authorList>
    </citation>
    <scope>IDENTIFICATION</scope>
</reference>
<evidence type="ECO:0000256" key="13">
    <source>
        <dbReference type="SAM" id="SignalP"/>
    </source>
</evidence>
<feature type="domain" description="CUB" evidence="14">
    <location>
        <begin position="31"/>
        <end position="144"/>
    </location>
</feature>
<feature type="disulfide bond" evidence="11">
    <location>
        <begin position="158"/>
        <end position="176"/>
    </location>
</feature>
<dbReference type="GO" id="GO:0005886">
    <property type="term" value="C:plasma membrane"/>
    <property type="evidence" value="ECO:0007669"/>
    <property type="project" value="TreeGrafter"/>
</dbReference>
<proteinExistence type="inferred from homology"/>
<evidence type="ECO:0000256" key="11">
    <source>
        <dbReference type="PROSITE-ProRule" id="PRU00124"/>
    </source>
</evidence>
<sequence>SHKCITMSLWLFNKTLCLKRMSVCLCCAAGCSERVEVHTERRGVIYSPSWPLNYPAGVNCSWHIQGGQGEVITISFRNFDILESEHCVGDWLMMTPTWNGDSRLCGSMLPPPFMSTRGRVWLYFHSQTNSSGQAQGFRLSYIRGHLGQSSCQSDEFLCGNGKCLPRSWKCNGQDECGDATDERSCSPPPTEAQSGLCPLGSVPCTQAQSTRCLPASLRCNGSPDCPDRTDELGCPDTTCGKRLGNFYGSFASPDFFRANRSATVELRCSWLLDTQDPKPIVLQLDLQLVLSYHNNRRPALLESSRGQMSVLYLAQPHSPGHGFNATYQVKGYCFPGERPCGSDQGCFSERQRCDGYWHCPSGRDEESCPICPEGEFPCEGASGVCYPASERCNNQKRCPDGSDEKNCYDCQPGNFHCGTNLCIFETWRCDGQEDCLDGSDERDCLAAVPRKVITAALIGSLVCSLLLVIALGCALKLHSLRSREYRSFETQMTRMEADFVQREAPPSYGQLIAQGLIPPVEDFPVYNPTQASVLQNLRLAMRRQIRRHSTRRSNSSSSRRRLGNLWTRIFHSGGRARGHAPLLDPPGPTQITLGLHSYRTVAEAGPQSRSGAGFGDEADLVPRSCCSANMDLQPCSSESPPSPLSPQSVGSQEEGELSPVSRGPQSEPPTPGQSNYSAHSGHPLTPQEASAPPCHTRVSRKLVLELAVNLKGVSVRRYSPLGPLSPISPPVFPSSSQTSTTQRDKEGSDVTSPSDPSPSSVKTEDSDSHLTPEVPSREIKSRGKRSKRYRPSRRPLSDEGGNPGRGTTPC</sequence>
<feature type="disulfide bond" evidence="11">
    <location>
        <begin position="410"/>
        <end position="422"/>
    </location>
</feature>
<gene>
    <name evidence="15" type="primary">lrp3</name>
</gene>
<evidence type="ECO:0000256" key="12">
    <source>
        <dbReference type="SAM" id="MobiDB-lite"/>
    </source>
</evidence>
<evidence type="ECO:0000256" key="2">
    <source>
        <dbReference type="ARBA" id="ARBA00009939"/>
    </source>
</evidence>
<evidence type="ECO:0000256" key="8">
    <source>
        <dbReference type="ARBA" id="ARBA00023157"/>
    </source>
</evidence>
<dbReference type="CDD" id="cd00041">
    <property type="entry name" value="CUB"/>
    <property type="match status" value="1"/>
</dbReference>
<dbReference type="SUPFAM" id="SSF57424">
    <property type="entry name" value="LDL receptor-like module"/>
    <property type="match status" value="5"/>
</dbReference>
<evidence type="ECO:0000256" key="4">
    <source>
        <dbReference type="ARBA" id="ARBA00022692"/>
    </source>
</evidence>
<dbReference type="PROSITE" id="PS01209">
    <property type="entry name" value="LDLRA_1"/>
    <property type="match status" value="3"/>
</dbReference>
<comment type="caution">
    <text evidence="11">Lacks conserved residue(s) required for the propagation of feature annotation.</text>
</comment>
<evidence type="ECO:0000313" key="15">
    <source>
        <dbReference type="Ensembl" id="ENSSORP00005019669.1"/>
    </source>
</evidence>
<feature type="disulfide bond" evidence="11">
    <location>
        <begin position="353"/>
        <end position="368"/>
    </location>
</feature>
<organism evidence="15 16">
    <name type="scientific">Sphaeramia orbicularis</name>
    <name type="common">orbiculate cardinalfish</name>
    <dbReference type="NCBI Taxonomy" id="375764"/>
    <lineage>
        <taxon>Eukaryota</taxon>
        <taxon>Metazoa</taxon>
        <taxon>Chordata</taxon>
        <taxon>Craniata</taxon>
        <taxon>Vertebrata</taxon>
        <taxon>Euteleostomi</taxon>
        <taxon>Actinopterygii</taxon>
        <taxon>Neopterygii</taxon>
        <taxon>Teleostei</taxon>
        <taxon>Neoteleostei</taxon>
        <taxon>Acanthomorphata</taxon>
        <taxon>Gobiaria</taxon>
        <taxon>Kurtiformes</taxon>
        <taxon>Apogonoidei</taxon>
        <taxon>Apogonidae</taxon>
        <taxon>Apogoninae</taxon>
        <taxon>Sphaeramia</taxon>
    </lineage>
</organism>
<keyword evidence="9" id="KW-0168">Coated pit</keyword>
<dbReference type="PANTHER" id="PTHR24270">
    <property type="entry name" value="LOW-DENSITY LIPOPROTEIN RECEPTOR-RELATED"/>
    <property type="match status" value="1"/>
</dbReference>
<name>A0A672ZS06_9TELE</name>
<dbReference type="FunFam" id="4.10.400.10:FF:000050">
    <property type="entry name" value="low-density lipoprotein receptor-related protein 10"/>
    <property type="match status" value="1"/>
</dbReference>
<dbReference type="InterPro" id="IPR035914">
    <property type="entry name" value="Sperma_CUB_dom_sf"/>
</dbReference>
<feature type="compositionally biased region" description="Low complexity" evidence="12">
    <location>
        <begin position="749"/>
        <end position="761"/>
    </location>
</feature>
<keyword evidence="3" id="KW-0254">Endocytosis</keyword>
<feature type="disulfide bond" evidence="11">
    <location>
        <begin position="219"/>
        <end position="234"/>
    </location>
</feature>
<feature type="disulfide bond" evidence="11">
    <location>
        <begin position="429"/>
        <end position="444"/>
    </location>
</feature>
<dbReference type="GO" id="GO:0006897">
    <property type="term" value="P:endocytosis"/>
    <property type="evidence" value="ECO:0007669"/>
    <property type="project" value="UniProtKB-KW"/>
</dbReference>
<keyword evidence="6" id="KW-1133">Transmembrane helix</keyword>
<dbReference type="SMART" id="SM00042">
    <property type="entry name" value="CUB"/>
    <property type="match status" value="1"/>
</dbReference>
<dbReference type="Proteomes" id="UP000472271">
    <property type="component" value="Chromosome 3"/>
</dbReference>
<dbReference type="Pfam" id="PF00431">
    <property type="entry name" value="CUB"/>
    <property type="match status" value="1"/>
</dbReference>
<dbReference type="GO" id="GO:0005905">
    <property type="term" value="C:clathrin-coated pit"/>
    <property type="evidence" value="ECO:0007669"/>
    <property type="project" value="UniProtKB-KW"/>
</dbReference>
<keyword evidence="16" id="KW-1185">Reference proteome</keyword>
<evidence type="ECO:0000256" key="10">
    <source>
        <dbReference type="ARBA" id="ARBA00037878"/>
    </source>
</evidence>
<protein>
    <submittedName>
        <fullName evidence="15">Low density lipoprotein receptor-related protein 3</fullName>
    </submittedName>
</protein>
<feature type="disulfide bond" evidence="11">
    <location>
        <begin position="170"/>
        <end position="185"/>
    </location>
</feature>
<dbReference type="SUPFAM" id="SSF49854">
    <property type="entry name" value="Spermadhesin, CUB domain"/>
    <property type="match status" value="2"/>
</dbReference>
<dbReference type="Gene3D" id="2.60.120.290">
    <property type="entry name" value="Spermadhesin, CUB domain"/>
    <property type="match status" value="1"/>
</dbReference>
<comment type="subcellular location">
    <subcellularLocation>
        <location evidence="10">Membrane</location>
        <location evidence="10">Coated pit</location>
    </subcellularLocation>
    <subcellularLocation>
        <location evidence="1">Membrane</location>
        <topology evidence="1">Single-pass membrane protein</topology>
    </subcellularLocation>
</comment>
<dbReference type="AlphaFoldDB" id="A0A672ZS06"/>
<dbReference type="SMART" id="SM00192">
    <property type="entry name" value="LDLa"/>
    <property type="match status" value="5"/>
</dbReference>
<evidence type="ECO:0000256" key="5">
    <source>
        <dbReference type="ARBA" id="ARBA00022737"/>
    </source>
</evidence>
<dbReference type="Gene3D" id="4.10.400.10">
    <property type="entry name" value="Low-density Lipoprotein Receptor"/>
    <property type="match status" value="5"/>
</dbReference>
<dbReference type="InterPro" id="IPR023415">
    <property type="entry name" value="LDLR_class-A_CS"/>
</dbReference>
<feature type="compositionally biased region" description="Basic residues" evidence="12">
    <location>
        <begin position="782"/>
        <end position="793"/>
    </location>
</feature>
<evidence type="ECO:0000256" key="3">
    <source>
        <dbReference type="ARBA" id="ARBA00022583"/>
    </source>
</evidence>
<feature type="signal peptide" evidence="13">
    <location>
        <begin position="1"/>
        <end position="17"/>
    </location>
</feature>
<dbReference type="PANTHER" id="PTHR24270:SF22">
    <property type="entry name" value="LOW-DENSITY LIPOPROTEIN RECEPTOR-RELATED PROTEIN 3"/>
    <property type="match status" value="1"/>
</dbReference>
<feature type="compositionally biased region" description="Low complexity" evidence="12">
    <location>
        <begin position="633"/>
        <end position="652"/>
    </location>
</feature>
<keyword evidence="13" id="KW-0732">Signal</keyword>
<dbReference type="InterPro" id="IPR000859">
    <property type="entry name" value="CUB_dom"/>
</dbReference>
<keyword evidence="4" id="KW-0812">Transmembrane</keyword>
<keyword evidence="7" id="KW-0472">Membrane</keyword>
<feature type="disulfide bond" evidence="11">
    <location>
        <begin position="151"/>
        <end position="163"/>
    </location>
</feature>
<evidence type="ECO:0000256" key="1">
    <source>
        <dbReference type="ARBA" id="ARBA00004167"/>
    </source>
</evidence>
<feature type="disulfide bond" evidence="11">
    <location>
        <begin position="417"/>
        <end position="435"/>
    </location>
</feature>
<feature type="disulfide bond" evidence="11">
    <location>
        <begin position="392"/>
        <end position="407"/>
    </location>
</feature>
<dbReference type="PROSITE" id="PS50068">
    <property type="entry name" value="LDLRA_2"/>
    <property type="match status" value="5"/>
</dbReference>
<dbReference type="Pfam" id="PF00057">
    <property type="entry name" value="Ldl_recept_a"/>
    <property type="match status" value="4"/>
</dbReference>
<keyword evidence="8 11" id="KW-1015">Disulfide bond</keyword>
<dbReference type="CDD" id="cd00112">
    <property type="entry name" value="LDLa"/>
    <property type="match status" value="5"/>
</dbReference>
<evidence type="ECO:0000313" key="16">
    <source>
        <dbReference type="Proteomes" id="UP000472271"/>
    </source>
</evidence>
<feature type="compositionally biased region" description="Basic and acidic residues" evidence="12">
    <location>
        <begin position="762"/>
        <end position="781"/>
    </location>
</feature>
<dbReference type="InterPro" id="IPR050685">
    <property type="entry name" value="LDLR"/>
</dbReference>